<dbReference type="PANTHER" id="PTHR10000">
    <property type="entry name" value="PHOSPHOSERINE PHOSPHATASE"/>
    <property type="match status" value="1"/>
</dbReference>
<dbReference type="Gene3D" id="3.40.50.1000">
    <property type="entry name" value="HAD superfamily/HAD-like"/>
    <property type="match status" value="1"/>
</dbReference>
<dbReference type="InterPro" id="IPR036412">
    <property type="entry name" value="HAD-like_sf"/>
</dbReference>
<dbReference type="PANTHER" id="PTHR10000:SF8">
    <property type="entry name" value="HAD SUPERFAMILY HYDROLASE-LIKE, TYPE 3"/>
    <property type="match status" value="1"/>
</dbReference>
<dbReference type="GO" id="GO:0016791">
    <property type="term" value="F:phosphatase activity"/>
    <property type="evidence" value="ECO:0007669"/>
    <property type="project" value="TreeGrafter"/>
</dbReference>
<dbReference type="InterPro" id="IPR023214">
    <property type="entry name" value="HAD_sf"/>
</dbReference>
<proteinExistence type="predicted"/>
<dbReference type="GO" id="GO:0005829">
    <property type="term" value="C:cytosol"/>
    <property type="evidence" value="ECO:0007669"/>
    <property type="project" value="TreeGrafter"/>
</dbReference>
<dbReference type="RefSeq" id="WP_088518834.1">
    <property type="nucleotide sequence ID" value="NZ_FYDG01000001.1"/>
</dbReference>
<dbReference type="Gene3D" id="3.40.50.300">
    <property type="entry name" value="P-loop containing nucleotide triphosphate hydrolases"/>
    <property type="match status" value="1"/>
</dbReference>
<evidence type="ECO:0000313" key="2">
    <source>
        <dbReference type="EMBL" id="SNB53577.1"/>
    </source>
</evidence>
<dbReference type="SUPFAM" id="SSF52540">
    <property type="entry name" value="P-loop containing nucleoside triphosphate hydrolases"/>
    <property type="match status" value="1"/>
</dbReference>
<dbReference type="Pfam" id="PF01935">
    <property type="entry name" value="DUF87"/>
    <property type="match status" value="1"/>
</dbReference>
<dbReference type="OrthoDB" id="9768060at2"/>
<organism evidence="2 3">
    <name type="scientific">Rhodoblastus acidophilus</name>
    <name type="common">Rhodopseudomonas acidophila</name>
    <dbReference type="NCBI Taxonomy" id="1074"/>
    <lineage>
        <taxon>Bacteria</taxon>
        <taxon>Pseudomonadati</taxon>
        <taxon>Pseudomonadota</taxon>
        <taxon>Alphaproteobacteria</taxon>
        <taxon>Hyphomicrobiales</taxon>
        <taxon>Rhodoblastaceae</taxon>
        <taxon>Rhodoblastus</taxon>
    </lineage>
</organism>
<dbReference type="AlphaFoldDB" id="A0A212Q2I6"/>
<dbReference type="Pfam" id="PF08282">
    <property type="entry name" value="Hydrolase_3"/>
    <property type="match status" value="2"/>
</dbReference>
<dbReference type="Gene3D" id="3.90.1070.10">
    <property type="match status" value="1"/>
</dbReference>
<gene>
    <name evidence="2" type="ORF">SAMN06265338_101351</name>
</gene>
<dbReference type="Proteomes" id="UP000198418">
    <property type="component" value="Unassembled WGS sequence"/>
</dbReference>
<feature type="domain" description="AAA+ ATPase" evidence="1">
    <location>
        <begin position="250"/>
        <end position="414"/>
    </location>
</feature>
<dbReference type="SUPFAM" id="SSF56784">
    <property type="entry name" value="HAD-like"/>
    <property type="match status" value="1"/>
</dbReference>
<name>A0A212Q2I6_RHOAC</name>
<dbReference type="InterPro" id="IPR003593">
    <property type="entry name" value="AAA+_ATPase"/>
</dbReference>
<dbReference type="InterPro" id="IPR027417">
    <property type="entry name" value="P-loop_NTPase"/>
</dbReference>
<evidence type="ECO:0000313" key="3">
    <source>
        <dbReference type="Proteomes" id="UP000198418"/>
    </source>
</evidence>
<accession>A0A212Q2I6</accession>
<reference evidence="3" key="1">
    <citation type="submission" date="2017-06" db="EMBL/GenBank/DDBJ databases">
        <authorList>
            <person name="Varghese N."/>
            <person name="Submissions S."/>
        </authorList>
    </citation>
    <scope>NUCLEOTIDE SEQUENCE [LARGE SCALE GENOMIC DNA]</scope>
    <source>
        <strain evidence="3">DSM 137</strain>
    </source>
</reference>
<dbReference type="GO" id="GO:0000287">
    <property type="term" value="F:magnesium ion binding"/>
    <property type="evidence" value="ECO:0007669"/>
    <property type="project" value="TreeGrafter"/>
</dbReference>
<dbReference type="SMART" id="SM00382">
    <property type="entry name" value="AAA"/>
    <property type="match status" value="1"/>
</dbReference>
<evidence type="ECO:0000259" key="1">
    <source>
        <dbReference type="SMART" id="SM00382"/>
    </source>
</evidence>
<dbReference type="InterPro" id="IPR002789">
    <property type="entry name" value="HerA_central"/>
</dbReference>
<sequence>MYILGLATDYDGTLAHDSRVDDATLAAMKRFKASGRKLILVTGRETPDLERVFPHLAVFDRVVAENGGVLVDPAGGWRRPLAPPPPERLVAALREKGVTPLSVGQTIVATWEPHEETVLRAIRDLGLELQIIFNKGAVMVLPAGVNKASGFAAALDDLGLSAHNVAAVGDAENDHAFLRASGFAVAVANALPMLKAGADLVTEARQGAGVVELIEAILARDIDAFAVPERERIEIGVEGEGEDRVTLSPAGGAVLIAGASGGGKSTTAAALAEQIVGQGFQVCVFDPEGDHVDLAGTVALGDPQTAPRAQAVLDQLRSPDVNVVVNLLALDAADRPALFSGIMAQLAVLRAETGRPHWILIDEAHHLLPCERPAHALALPQRWPGAILLTVDPGCVSPSALAAVENLFALGAEAESVLRAFCAAVGEAPPSVPAAPSPGQALHWRRGGGARLVSLRAPQKKIERHVRKYAEGELGPDKSFFFRGPRGALNLRAQNLTVFLQLAEGVDDETWLHHLRRHDYSAWARGAIKDDALADEIAAAEDAGKNDAKTSRASVKAAIERRYTAPAVARARRPA</sequence>
<protein>
    <recommendedName>
        <fullName evidence="1">AAA+ ATPase domain-containing protein</fullName>
    </recommendedName>
</protein>
<dbReference type="EMBL" id="FYDG01000001">
    <property type="protein sequence ID" value="SNB53577.1"/>
    <property type="molecule type" value="Genomic_DNA"/>
</dbReference>
<keyword evidence="3" id="KW-1185">Reference proteome</keyword>